<reference evidence="19 20" key="1">
    <citation type="journal article" date="2016" name="Nat. Commun.">
        <title>Ectomycorrhizal ecology is imprinted in the genome of the dominant symbiotic fungus Cenococcum geophilum.</title>
        <authorList>
            <consortium name="DOE Joint Genome Institute"/>
            <person name="Peter M."/>
            <person name="Kohler A."/>
            <person name="Ohm R.A."/>
            <person name="Kuo A."/>
            <person name="Krutzmann J."/>
            <person name="Morin E."/>
            <person name="Arend M."/>
            <person name="Barry K.W."/>
            <person name="Binder M."/>
            <person name="Choi C."/>
            <person name="Clum A."/>
            <person name="Copeland A."/>
            <person name="Grisel N."/>
            <person name="Haridas S."/>
            <person name="Kipfer T."/>
            <person name="LaButti K."/>
            <person name="Lindquist E."/>
            <person name="Lipzen A."/>
            <person name="Maire R."/>
            <person name="Meier B."/>
            <person name="Mihaltcheva S."/>
            <person name="Molinier V."/>
            <person name="Murat C."/>
            <person name="Poggeler S."/>
            <person name="Quandt C.A."/>
            <person name="Sperisen C."/>
            <person name="Tritt A."/>
            <person name="Tisserant E."/>
            <person name="Crous P.W."/>
            <person name="Henrissat B."/>
            <person name="Nehls U."/>
            <person name="Egli S."/>
            <person name="Spatafora J.W."/>
            <person name="Grigoriev I.V."/>
            <person name="Martin F.M."/>
        </authorList>
    </citation>
    <scope>NUCLEOTIDE SEQUENCE [LARGE SCALE GENOMIC DNA]</scope>
    <source>
        <strain evidence="19 20">CBS 207.34</strain>
    </source>
</reference>
<comment type="subcellular location">
    <subcellularLocation>
        <location evidence="17">Membrane</location>
        <topology evidence="17">Multi-pass membrane protein</topology>
    </subcellularLocation>
    <subcellularLocation>
        <location evidence="1">Vacuole membrane</location>
        <topology evidence="1">Multi-pass membrane protein</topology>
    </subcellularLocation>
</comment>
<evidence type="ECO:0000256" key="13">
    <source>
        <dbReference type="ARBA" id="ARBA00023065"/>
    </source>
</evidence>
<dbReference type="InterPro" id="IPR044492">
    <property type="entry name" value="P_typ_ATPase_HD_dom"/>
</dbReference>
<feature type="transmembrane region" description="Helical" evidence="17">
    <location>
        <begin position="996"/>
        <end position="1016"/>
    </location>
</feature>
<dbReference type="GO" id="GO:0016887">
    <property type="term" value="F:ATP hydrolysis activity"/>
    <property type="evidence" value="ECO:0007669"/>
    <property type="project" value="InterPro"/>
</dbReference>
<dbReference type="FunFam" id="2.70.150.10:FF:000028">
    <property type="entry name" value="Calcium-transporting ATPase"/>
    <property type="match status" value="1"/>
</dbReference>
<evidence type="ECO:0000256" key="7">
    <source>
        <dbReference type="ARBA" id="ARBA00022741"/>
    </source>
</evidence>
<dbReference type="GO" id="GO:0005524">
    <property type="term" value="F:ATP binding"/>
    <property type="evidence" value="ECO:0007669"/>
    <property type="project" value="UniProtKB-KW"/>
</dbReference>
<keyword evidence="5 17" id="KW-0812">Transmembrane</keyword>
<dbReference type="NCBIfam" id="TIGR01517">
    <property type="entry name" value="ATPase-IIB_Ca"/>
    <property type="match status" value="1"/>
</dbReference>
<comment type="caution">
    <text evidence="17">Lacks conserved residue(s) required for the propagation of feature annotation.</text>
</comment>
<dbReference type="InterPro" id="IPR023299">
    <property type="entry name" value="ATPase_P-typ_cyto_dom_N"/>
</dbReference>
<dbReference type="SFLD" id="SFLDF00027">
    <property type="entry name" value="p-type_atpase"/>
    <property type="match status" value="1"/>
</dbReference>
<dbReference type="InterPro" id="IPR036412">
    <property type="entry name" value="HAD-like_sf"/>
</dbReference>
<keyword evidence="14 17" id="KW-0472">Membrane</keyword>
<gene>
    <name evidence="19" type="ORF">AOQ84DRAFT_403547</name>
</gene>
<dbReference type="Pfam" id="PF13246">
    <property type="entry name" value="Cation_ATPase"/>
    <property type="match status" value="1"/>
</dbReference>
<comment type="similarity">
    <text evidence="17">Belongs to the cation transport ATPase (P-type) (TC 3.A.3) family.</text>
</comment>
<accession>A0A8E2JUN4</accession>
<dbReference type="NCBIfam" id="TIGR01494">
    <property type="entry name" value="ATPase_P-type"/>
    <property type="match status" value="2"/>
</dbReference>
<feature type="transmembrane region" description="Helical" evidence="17">
    <location>
        <begin position="847"/>
        <end position="865"/>
    </location>
</feature>
<dbReference type="InterPro" id="IPR023298">
    <property type="entry name" value="ATPase_P-typ_TM_dom_sf"/>
</dbReference>
<evidence type="ECO:0000256" key="1">
    <source>
        <dbReference type="ARBA" id="ARBA00004128"/>
    </source>
</evidence>
<keyword evidence="4 17" id="KW-0109">Calcium transport</keyword>
<dbReference type="InterPro" id="IPR006408">
    <property type="entry name" value="P-type_ATPase_IIB"/>
</dbReference>
<evidence type="ECO:0000259" key="18">
    <source>
        <dbReference type="SMART" id="SM00831"/>
    </source>
</evidence>
<evidence type="ECO:0000256" key="14">
    <source>
        <dbReference type="ARBA" id="ARBA00023136"/>
    </source>
</evidence>
<evidence type="ECO:0000313" key="20">
    <source>
        <dbReference type="Proteomes" id="UP000250140"/>
    </source>
</evidence>
<dbReference type="SFLD" id="SFLDG00002">
    <property type="entry name" value="C1.7:_P-type_atpase_like"/>
    <property type="match status" value="1"/>
</dbReference>
<keyword evidence="13 17" id="KW-0406">Ion transport</keyword>
<organism evidence="19 20">
    <name type="scientific">Glonium stellatum</name>
    <dbReference type="NCBI Taxonomy" id="574774"/>
    <lineage>
        <taxon>Eukaryota</taxon>
        <taxon>Fungi</taxon>
        <taxon>Dikarya</taxon>
        <taxon>Ascomycota</taxon>
        <taxon>Pezizomycotina</taxon>
        <taxon>Dothideomycetes</taxon>
        <taxon>Pleosporomycetidae</taxon>
        <taxon>Gloniales</taxon>
        <taxon>Gloniaceae</taxon>
        <taxon>Glonium</taxon>
    </lineage>
</organism>
<dbReference type="CDD" id="cd02081">
    <property type="entry name" value="P-type_ATPase_Ca_PMCA-like"/>
    <property type="match status" value="1"/>
</dbReference>
<proteinExistence type="inferred from homology"/>
<dbReference type="Pfam" id="PF00690">
    <property type="entry name" value="Cation_ATPase_N"/>
    <property type="match status" value="1"/>
</dbReference>
<keyword evidence="7 17" id="KW-0547">Nucleotide-binding</keyword>
<dbReference type="Gene3D" id="1.20.1110.10">
    <property type="entry name" value="Calcium-transporting ATPase, transmembrane domain"/>
    <property type="match status" value="1"/>
</dbReference>
<name>A0A8E2JUN4_9PEZI</name>
<dbReference type="GO" id="GO:0005388">
    <property type="term" value="F:P-type calcium transporter activity"/>
    <property type="evidence" value="ECO:0007669"/>
    <property type="project" value="UniProtKB-EC"/>
</dbReference>
<feature type="transmembrane region" description="Helical" evidence="17">
    <location>
        <begin position="115"/>
        <end position="135"/>
    </location>
</feature>
<keyword evidence="20" id="KW-1185">Reference proteome</keyword>
<evidence type="ECO:0000256" key="15">
    <source>
        <dbReference type="ARBA" id="ARBA00048694"/>
    </source>
</evidence>
<dbReference type="Gene3D" id="3.40.1110.10">
    <property type="entry name" value="Calcium-transporting ATPase, cytoplasmic domain N"/>
    <property type="match status" value="1"/>
</dbReference>
<feature type="transmembrane region" description="Helical" evidence="17">
    <location>
        <begin position="962"/>
        <end position="984"/>
    </location>
</feature>
<dbReference type="InterPro" id="IPR001757">
    <property type="entry name" value="P_typ_ATPase"/>
</dbReference>
<dbReference type="InterPro" id="IPR004014">
    <property type="entry name" value="ATPase_P-typ_cation-transptr_N"/>
</dbReference>
<dbReference type="InterPro" id="IPR018303">
    <property type="entry name" value="ATPase_P-typ_P_site"/>
</dbReference>
<evidence type="ECO:0000313" key="19">
    <source>
        <dbReference type="EMBL" id="OCL09812.1"/>
    </source>
</evidence>
<dbReference type="OrthoDB" id="3352408at2759"/>
<dbReference type="PANTHER" id="PTHR24093">
    <property type="entry name" value="CATION TRANSPORTING ATPASE"/>
    <property type="match status" value="1"/>
</dbReference>
<evidence type="ECO:0000256" key="2">
    <source>
        <dbReference type="ARBA" id="ARBA00022448"/>
    </source>
</evidence>
<dbReference type="FunFam" id="3.40.1110.10:FF:000031">
    <property type="entry name" value="Calcium-transporting ATPase"/>
    <property type="match status" value="1"/>
</dbReference>
<feature type="transmembrane region" description="Helical" evidence="17">
    <location>
        <begin position="815"/>
        <end position="835"/>
    </location>
</feature>
<comment type="function">
    <text evidence="16">This magnesium-dependent enzyme catalyzes the hydrolysis of ATP coupled with the transport of calcium. Transports the calcium to the vacuole and participates in the control of the cytosolic free calcium.</text>
</comment>
<dbReference type="InterPro" id="IPR006068">
    <property type="entry name" value="ATPase_P-typ_cation-transptr_C"/>
</dbReference>
<keyword evidence="10" id="KW-0460">Magnesium</keyword>
<evidence type="ECO:0000256" key="4">
    <source>
        <dbReference type="ARBA" id="ARBA00022568"/>
    </source>
</evidence>
<dbReference type="EMBL" id="KV749358">
    <property type="protein sequence ID" value="OCL09812.1"/>
    <property type="molecule type" value="Genomic_DNA"/>
</dbReference>
<dbReference type="GO" id="GO:0046872">
    <property type="term" value="F:metal ion binding"/>
    <property type="evidence" value="ECO:0007669"/>
    <property type="project" value="UniProtKB-KW"/>
</dbReference>
<evidence type="ECO:0000256" key="3">
    <source>
        <dbReference type="ARBA" id="ARBA00022554"/>
    </source>
</evidence>
<keyword evidence="6" id="KW-0479">Metal-binding</keyword>
<dbReference type="PRINTS" id="PR00120">
    <property type="entry name" value="HATPASE"/>
</dbReference>
<protein>
    <recommendedName>
        <fullName evidence="17">Calcium-transporting ATPase</fullName>
        <ecNumber evidence="17">7.2.2.10</ecNumber>
    </recommendedName>
</protein>
<evidence type="ECO:0000256" key="17">
    <source>
        <dbReference type="RuleBase" id="RU361146"/>
    </source>
</evidence>
<evidence type="ECO:0000256" key="5">
    <source>
        <dbReference type="ARBA" id="ARBA00022692"/>
    </source>
</evidence>
<sequence>MFEPKSLSAFYSLGGLKGFLTGLQTDAYAGLKSSTATLYGAIELGGASTSMNPSFYGRVSSSAVGCEQSASLLSTSYRGAELHADRKRIFGSNRLPEKRVKGIVELMWIAFNDKVLILLTAAATVSLALGLYQTFRLPHKKGQPKVEWVEGVTIMVAVIIVVVAGALNDYQKEQQFAGLNRKKENRVVKVVRSGRSLEISVYDLVVGEVVHLEPGDMVPADGVFISGYNVRCDESSATGEFYQMKKTPGAKVIAQIEAGENTDKLDPFLISGTKVLEGVGTYLVTCVGAHSSYGKLMMALREDTEATPLQRKLNVVANQIAKAGVAVAVILFFVLFIKFLIQLQGSHDLPADKGQVFLQILIVSITVIVIAVPEGLPLAVTLALAIAVTRMLKDNNLVRILAACETMGNATTICCDKTGTLTLNEMTVTAMSLGTTCRYGVSKKAPPQDQISDNEASFTTDTASIGELVSLLSGEVRKLLSQSIIINSTTFENEEDGKPIFVGSKTEAALLSFAKKRMNTGPIREERAKAKMIQMIPFDSSRKCMVSVTELSREKYRMYVKGAPEVLLDNCTQVIADATKLIRAVPLTEDDRRLLTNTIDGYAVRSLRTIGIAYRDFKSWPPPGARTLENDQKEALFEDIFKDMTFVGIIGIQDPLRPGVKEAVMQCQNAGVCVRMVTGDNVGTAKAIAEACGIFTQGLVMEGPQFRKLSVTQMDQIIPQLQVLARSSPEDKKTLVKRLKELGETVAVTGDGTNDGPALRAADVGFSMGLSDTEIAKEASSIVLMDDNFSSIVKAIQWGRAVNDAIKKFLQLMGIWFQITVNITAVILIFVSAIADNKEESILTPVQLLWVNLIMDTFAALALATDPPTPTILDRKPVPKSAPLITINMWKMIIEQSLYQLTVTLVLNFAGNRILGYNTDTEKSQLETLIFNSYVWMQFFNQYNNRCLDNKLNVLEAIHRNCYFIGINLITIFGQVIIIFFGGSALSAVRLSGKQWVISLILGAISIPVGVFIRLIPDNLIRNLILSKREPGSAPQVKVSSDDGSEE</sequence>
<dbReference type="SUPFAM" id="SSF81660">
    <property type="entry name" value="Metal cation-transporting ATPase, ATP-binding domain N"/>
    <property type="match status" value="1"/>
</dbReference>
<evidence type="ECO:0000256" key="11">
    <source>
        <dbReference type="ARBA" id="ARBA00022967"/>
    </source>
</evidence>
<evidence type="ECO:0000256" key="12">
    <source>
        <dbReference type="ARBA" id="ARBA00022989"/>
    </source>
</evidence>
<evidence type="ECO:0000256" key="10">
    <source>
        <dbReference type="ARBA" id="ARBA00022842"/>
    </source>
</evidence>
<dbReference type="Gene3D" id="2.70.150.10">
    <property type="entry name" value="Calcium-transporting ATPase, cytoplasmic transduction domain A"/>
    <property type="match status" value="1"/>
</dbReference>
<dbReference type="InterPro" id="IPR023214">
    <property type="entry name" value="HAD_sf"/>
</dbReference>
<dbReference type="FunFam" id="3.40.50.1000:FF:000018">
    <property type="entry name" value="Calcium-transporting ATPase"/>
    <property type="match status" value="1"/>
</dbReference>
<evidence type="ECO:0000256" key="6">
    <source>
        <dbReference type="ARBA" id="ARBA00022723"/>
    </source>
</evidence>
<dbReference type="SMART" id="SM00831">
    <property type="entry name" value="Cation_ATPase_N"/>
    <property type="match status" value="1"/>
</dbReference>
<comment type="function">
    <text evidence="17">Catalyzes the hydrolysis of ATP coupled with the transport of calcium.</text>
</comment>
<evidence type="ECO:0000256" key="8">
    <source>
        <dbReference type="ARBA" id="ARBA00022837"/>
    </source>
</evidence>
<dbReference type="PANTHER" id="PTHR24093:SF369">
    <property type="entry name" value="CALCIUM-TRANSPORTING ATPASE"/>
    <property type="match status" value="1"/>
</dbReference>
<dbReference type="SUPFAM" id="SSF81665">
    <property type="entry name" value="Calcium ATPase, transmembrane domain M"/>
    <property type="match status" value="1"/>
</dbReference>
<feature type="transmembrane region" description="Helical" evidence="17">
    <location>
        <begin position="147"/>
        <end position="167"/>
    </location>
</feature>
<dbReference type="SUPFAM" id="SSF81653">
    <property type="entry name" value="Calcium ATPase, transduction domain A"/>
    <property type="match status" value="1"/>
</dbReference>
<dbReference type="GO" id="GO:0005774">
    <property type="term" value="C:vacuolar membrane"/>
    <property type="evidence" value="ECO:0007669"/>
    <property type="project" value="UniProtKB-SubCell"/>
</dbReference>
<dbReference type="EC" id="7.2.2.10" evidence="17"/>
<dbReference type="GO" id="GO:0005886">
    <property type="term" value="C:plasma membrane"/>
    <property type="evidence" value="ECO:0007669"/>
    <property type="project" value="TreeGrafter"/>
</dbReference>
<dbReference type="PRINTS" id="PR00119">
    <property type="entry name" value="CATATPASE"/>
</dbReference>
<dbReference type="PROSITE" id="PS00154">
    <property type="entry name" value="ATPASE_E1_E2"/>
    <property type="match status" value="1"/>
</dbReference>
<feature type="domain" description="Cation-transporting P-type ATPase N-terminal" evidence="18">
    <location>
        <begin position="60"/>
        <end position="131"/>
    </location>
</feature>
<feature type="transmembrane region" description="Helical" evidence="17">
    <location>
        <begin position="356"/>
        <end position="389"/>
    </location>
</feature>
<dbReference type="Gene3D" id="3.40.50.1000">
    <property type="entry name" value="HAD superfamily/HAD-like"/>
    <property type="match status" value="1"/>
</dbReference>
<dbReference type="Pfam" id="PF00689">
    <property type="entry name" value="Cation_ATPase_C"/>
    <property type="match status" value="1"/>
</dbReference>
<dbReference type="SFLD" id="SFLDS00003">
    <property type="entry name" value="Haloacid_Dehalogenase"/>
    <property type="match status" value="1"/>
</dbReference>
<keyword evidence="2 17" id="KW-0813">Transport</keyword>
<keyword evidence="8 17" id="KW-0106">Calcium</keyword>
<dbReference type="InterPro" id="IPR059000">
    <property type="entry name" value="ATPase_P-type_domA"/>
</dbReference>
<keyword evidence="9 17" id="KW-0067">ATP-binding</keyword>
<dbReference type="GO" id="GO:0006874">
    <property type="term" value="P:intracellular calcium ion homeostasis"/>
    <property type="evidence" value="ECO:0007669"/>
    <property type="project" value="UniProtKB-ARBA"/>
</dbReference>
<dbReference type="Proteomes" id="UP000250140">
    <property type="component" value="Unassembled WGS sequence"/>
</dbReference>
<dbReference type="SUPFAM" id="SSF56784">
    <property type="entry name" value="HAD-like"/>
    <property type="match status" value="1"/>
</dbReference>
<evidence type="ECO:0000256" key="9">
    <source>
        <dbReference type="ARBA" id="ARBA00022840"/>
    </source>
</evidence>
<dbReference type="AlphaFoldDB" id="A0A8E2JUN4"/>
<keyword evidence="12 17" id="KW-1133">Transmembrane helix</keyword>
<dbReference type="InterPro" id="IPR008250">
    <property type="entry name" value="ATPase_P-typ_transduc_dom_A_sf"/>
</dbReference>
<dbReference type="Pfam" id="PF00122">
    <property type="entry name" value="E1-E2_ATPase"/>
    <property type="match status" value="1"/>
</dbReference>
<feature type="transmembrane region" description="Helical" evidence="17">
    <location>
        <begin position="320"/>
        <end position="341"/>
    </location>
</feature>
<comment type="catalytic activity">
    <reaction evidence="15 17">
        <text>Ca(2+)(in) + ATP + H2O = Ca(2+)(out) + ADP + phosphate + H(+)</text>
        <dbReference type="Rhea" id="RHEA:18105"/>
        <dbReference type="ChEBI" id="CHEBI:15377"/>
        <dbReference type="ChEBI" id="CHEBI:15378"/>
        <dbReference type="ChEBI" id="CHEBI:29108"/>
        <dbReference type="ChEBI" id="CHEBI:30616"/>
        <dbReference type="ChEBI" id="CHEBI:43474"/>
        <dbReference type="ChEBI" id="CHEBI:456216"/>
        <dbReference type="EC" id="7.2.2.10"/>
    </reaction>
</comment>
<keyword evidence="3" id="KW-0926">Vacuole</keyword>
<keyword evidence="11" id="KW-1278">Translocase</keyword>
<evidence type="ECO:0000256" key="16">
    <source>
        <dbReference type="ARBA" id="ARBA00059328"/>
    </source>
</evidence>